<reference evidence="2 3" key="1">
    <citation type="submission" date="2018-06" db="EMBL/GenBank/DDBJ databases">
        <authorList>
            <consortium name="Pathogen Informatics"/>
            <person name="Doyle S."/>
        </authorList>
    </citation>
    <scope>NUCLEOTIDE SEQUENCE [LARGE SCALE GENOMIC DNA]</scope>
    <source>
        <strain evidence="2 3">NCTC11370</strain>
    </source>
</reference>
<dbReference type="RefSeq" id="WP_019350370.1">
    <property type="nucleotide sequence ID" value="NZ_UGGT01000004.1"/>
</dbReference>
<proteinExistence type="predicted"/>
<dbReference type="AlphaFoldDB" id="A0A377ITY8"/>
<dbReference type="GeneID" id="93294164"/>
<organism evidence="2 3">
    <name type="scientific">Fluoribacter dumoffii</name>
    <dbReference type="NCBI Taxonomy" id="463"/>
    <lineage>
        <taxon>Bacteria</taxon>
        <taxon>Pseudomonadati</taxon>
        <taxon>Pseudomonadota</taxon>
        <taxon>Gammaproteobacteria</taxon>
        <taxon>Legionellales</taxon>
        <taxon>Legionellaceae</taxon>
        <taxon>Fluoribacter</taxon>
    </lineage>
</organism>
<dbReference type="EMBL" id="UGGT01000004">
    <property type="protein sequence ID" value="STO91681.1"/>
    <property type="molecule type" value="Genomic_DNA"/>
</dbReference>
<dbReference type="GO" id="GO:0008757">
    <property type="term" value="F:S-adenosylmethionine-dependent methyltransferase activity"/>
    <property type="evidence" value="ECO:0007669"/>
    <property type="project" value="InterPro"/>
</dbReference>
<evidence type="ECO:0000313" key="3">
    <source>
        <dbReference type="Proteomes" id="UP000254554"/>
    </source>
</evidence>
<dbReference type="Proteomes" id="UP000254554">
    <property type="component" value="Unassembled WGS sequence"/>
</dbReference>
<name>A0A377ITY8_9GAMM</name>
<dbReference type="InterPro" id="IPR029063">
    <property type="entry name" value="SAM-dependent_MTases_sf"/>
</dbReference>
<protein>
    <submittedName>
        <fullName evidence="2">Uncharacterized protein/domain, possibly involved in tellurite resistance</fullName>
    </submittedName>
</protein>
<dbReference type="Pfam" id="PF08241">
    <property type="entry name" value="Methyltransf_11"/>
    <property type="match status" value="1"/>
</dbReference>
<dbReference type="SUPFAM" id="SSF53335">
    <property type="entry name" value="S-adenosyl-L-methionine-dependent methyltransferases"/>
    <property type="match status" value="1"/>
</dbReference>
<dbReference type="OrthoDB" id="9804312at2"/>
<dbReference type="Gene3D" id="3.40.50.150">
    <property type="entry name" value="Vaccinia Virus protein VP39"/>
    <property type="match status" value="1"/>
</dbReference>
<dbReference type="STRING" id="1094715.GCA_000236165_03291"/>
<evidence type="ECO:0000259" key="1">
    <source>
        <dbReference type="Pfam" id="PF08241"/>
    </source>
</evidence>
<dbReference type="InterPro" id="IPR013216">
    <property type="entry name" value="Methyltransf_11"/>
</dbReference>
<keyword evidence="3" id="KW-1185">Reference proteome</keyword>
<evidence type="ECO:0000313" key="2">
    <source>
        <dbReference type="EMBL" id="STO91681.1"/>
    </source>
</evidence>
<sequence>MIKFSNEQVRKYGQSIISGTGFLAFRDLEQFARNYNTNLYYALDLGCGSGRSTNFLSAFCKKINGCDIDKNALHNAKKSSAKDDSLYFENSFERNSFLYGKYTSIFSILMFFHLSTKDEIKAELVRCYNSLENLGNLIIVSGTKNLYMRNYLTVKGVGKAPVADGDIVNIKLLTIDCEITDYYWSENCIIDIAETVGFKHLGTHLPLGYKKDQIDYIDEVNFAPYYYIALRKNA</sequence>
<gene>
    <name evidence="2" type="ORF">NCTC11370_03659</name>
</gene>
<dbReference type="CDD" id="cd02440">
    <property type="entry name" value="AdoMet_MTases"/>
    <property type="match status" value="1"/>
</dbReference>
<accession>A0A377ITY8</accession>
<feature type="domain" description="Methyltransferase type 11" evidence="1">
    <location>
        <begin position="43"/>
        <end position="127"/>
    </location>
</feature>